<dbReference type="SUPFAM" id="SSF56112">
    <property type="entry name" value="Protein kinase-like (PK-like)"/>
    <property type="match status" value="1"/>
</dbReference>
<evidence type="ECO:0000313" key="20">
    <source>
        <dbReference type="Proteomes" id="UP000215914"/>
    </source>
</evidence>
<dbReference type="FunFam" id="3.30.200.20:FF:000043">
    <property type="entry name" value="Wall-associated receptor kinase 2"/>
    <property type="match status" value="1"/>
</dbReference>
<comment type="catalytic activity">
    <reaction evidence="14">
        <text>L-threonyl-[protein] + ATP = O-phospho-L-threonyl-[protein] + ADP + H(+)</text>
        <dbReference type="Rhea" id="RHEA:46608"/>
        <dbReference type="Rhea" id="RHEA-COMP:11060"/>
        <dbReference type="Rhea" id="RHEA-COMP:11605"/>
        <dbReference type="ChEBI" id="CHEBI:15378"/>
        <dbReference type="ChEBI" id="CHEBI:30013"/>
        <dbReference type="ChEBI" id="CHEBI:30616"/>
        <dbReference type="ChEBI" id="CHEBI:61977"/>
        <dbReference type="ChEBI" id="CHEBI:456216"/>
    </reaction>
</comment>
<evidence type="ECO:0000313" key="19">
    <source>
        <dbReference type="EMBL" id="OTF98578.1"/>
    </source>
</evidence>
<accession>A0A251SIX6</accession>
<evidence type="ECO:0000256" key="4">
    <source>
        <dbReference type="ARBA" id="ARBA00022692"/>
    </source>
</evidence>
<organism evidence="19 20">
    <name type="scientific">Helianthus annuus</name>
    <name type="common">Common sunflower</name>
    <dbReference type="NCBI Taxonomy" id="4232"/>
    <lineage>
        <taxon>Eukaryota</taxon>
        <taxon>Viridiplantae</taxon>
        <taxon>Streptophyta</taxon>
        <taxon>Embryophyta</taxon>
        <taxon>Tracheophyta</taxon>
        <taxon>Spermatophyta</taxon>
        <taxon>Magnoliopsida</taxon>
        <taxon>eudicotyledons</taxon>
        <taxon>Gunneridae</taxon>
        <taxon>Pentapetalae</taxon>
        <taxon>asterids</taxon>
        <taxon>campanulids</taxon>
        <taxon>Asterales</taxon>
        <taxon>Asteraceae</taxon>
        <taxon>Asteroideae</taxon>
        <taxon>Heliantheae alliance</taxon>
        <taxon>Heliantheae</taxon>
        <taxon>Helianthus</taxon>
    </lineage>
</organism>
<evidence type="ECO:0000256" key="11">
    <source>
        <dbReference type="ARBA" id="ARBA00023157"/>
    </source>
</evidence>
<keyword evidence="3 18" id="KW-0808">Transferase</keyword>
<dbReference type="Gramene" id="mRNA:HanXRQr2_Chr14g0649731">
    <property type="protein sequence ID" value="mRNA:HanXRQr2_Chr14g0649731"/>
    <property type="gene ID" value="HanXRQr2_Chr14g0649731"/>
</dbReference>
<dbReference type="GO" id="GO:0007166">
    <property type="term" value="P:cell surface receptor signaling pathway"/>
    <property type="evidence" value="ECO:0000318"/>
    <property type="project" value="GO_Central"/>
</dbReference>
<keyword evidence="12" id="KW-0325">Glycoprotein</keyword>
<dbReference type="InterPro" id="IPR011009">
    <property type="entry name" value="Kinase-like_dom_sf"/>
</dbReference>
<dbReference type="Gene3D" id="1.10.510.10">
    <property type="entry name" value="Transferase(Phosphotransferase) domain 1"/>
    <property type="match status" value="1"/>
</dbReference>
<evidence type="ECO:0000313" key="18">
    <source>
        <dbReference type="EMBL" id="KAF5769560.1"/>
    </source>
</evidence>
<dbReference type="EMBL" id="MNCJ02000329">
    <property type="protein sequence ID" value="KAF5769560.1"/>
    <property type="molecule type" value="Genomic_DNA"/>
</dbReference>
<dbReference type="AlphaFoldDB" id="A0A251SIX6"/>
<evidence type="ECO:0000256" key="10">
    <source>
        <dbReference type="ARBA" id="ARBA00023136"/>
    </source>
</evidence>
<feature type="domain" description="Protein kinase" evidence="17">
    <location>
        <begin position="410"/>
        <end position="683"/>
    </location>
</feature>
<dbReference type="GO" id="GO:0004674">
    <property type="term" value="F:protein serine/threonine kinase activity"/>
    <property type="evidence" value="ECO:0007669"/>
    <property type="project" value="UniProtKB-KW"/>
</dbReference>
<reference evidence="18 20" key="1">
    <citation type="journal article" date="2017" name="Nature">
        <title>The sunflower genome provides insights into oil metabolism, flowering and Asterid evolution.</title>
        <authorList>
            <person name="Badouin H."/>
            <person name="Gouzy J."/>
            <person name="Grassa C.J."/>
            <person name="Murat F."/>
            <person name="Staton S.E."/>
            <person name="Cottret L."/>
            <person name="Lelandais-Briere C."/>
            <person name="Owens G.L."/>
            <person name="Carrere S."/>
            <person name="Mayjonade B."/>
            <person name="Legrand L."/>
            <person name="Gill N."/>
            <person name="Kane N.C."/>
            <person name="Bowers J.E."/>
            <person name="Hubner S."/>
            <person name="Bellec A."/>
            <person name="Berard A."/>
            <person name="Berges H."/>
            <person name="Blanchet N."/>
            <person name="Boniface M.C."/>
            <person name="Brunel D."/>
            <person name="Catrice O."/>
            <person name="Chaidir N."/>
            <person name="Claudel C."/>
            <person name="Donnadieu C."/>
            <person name="Faraut T."/>
            <person name="Fievet G."/>
            <person name="Helmstetter N."/>
            <person name="King M."/>
            <person name="Knapp S.J."/>
            <person name="Lai Z."/>
            <person name="Le Paslier M.C."/>
            <person name="Lippi Y."/>
            <person name="Lorenzon L."/>
            <person name="Mandel J.R."/>
            <person name="Marage G."/>
            <person name="Marchand G."/>
            <person name="Marquand E."/>
            <person name="Bret-Mestries E."/>
            <person name="Morien E."/>
            <person name="Nambeesan S."/>
            <person name="Nguyen T."/>
            <person name="Pegot-Espagnet P."/>
            <person name="Pouilly N."/>
            <person name="Raftis F."/>
            <person name="Sallet E."/>
            <person name="Schiex T."/>
            <person name="Thomas J."/>
            <person name="Vandecasteele C."/>
            <person name="Vares D."/>
            <person name="Vear F."/>
            <person name="Vautrin S."/>
            <person name="Crespi M."/>
            <person name="Mangin B."/>
            <person name="Burke J.M."/>
            <person name="Salse J."/>
            <person name="Munos S."/>
            <person name="Vincourt P."/>
            <person name="Rieseberg L.H."/>
            <person name="Langlade N.B."/>
        </authorList>
    </citation>
    <scope>NUCLEOTIDE SEQUENCE [LARGE SCALE GENOMIC DNA]</scope>
    <source>
        <strain evidence="20">cv. SF193</strain>
        <tissue evidence="18">Leaves</tissue>
    </source>
</reference>
<sequence>MKLFQLYHLLIFLVLSATSTAMAKYAMTGCNDTCGNVRIPYPFGIGANCSVNRWYTVDCNSSTPYLPALNHLELLGVNLADQIAIVNVPKISDCQSRARNSSETVSIDLGRSPFLFSKSRNKFVFEGCGNAVMMDNGSVLTGCSTTCRNDTLIDTNNCFGTNCCQTTIPHYVKSFSINLERRGEDGMCGSAFLVDENSYANRSFFNRSIAREEAFVPVSLLWTLEEADVNRITCCDSLELQLFWVSRSVDRGNNMSMDIQKCFAFTYVDGTPYLPDGCEFTEECTRCRNMGGFCDDGAVYDVDGLVTKWNFTCAFSTPDPESVTELIKSSKSSLGVILGVSISMGAVFLVVGSYVLYQVIKKTKDRRRRQRFFKRNGGLLLKQQEEAHPSLVDKTILFTSHELEKATDHFNENRVLGRGGQGTVYKGMLVDGRIVAVKKSKIVDESQLQQFINEVVILSQVNHRNVVKLLGCCLETDVPLLVSEFIPNGTLSDCLQNESDDFPISLNMRLQIATEVAGALAYLHSATSIPIYHRDIKTSNILLDDKYRAKISDFGTSRFVSVDQTHLTTLVKGTFGYLDPEYFQSSQFTEKSDVYSFGVVLVELLTGERPISMTRFGEHRSLATHFMLAMEEDRVMSIFDAKVVKEGATDDLLAVANLAMRCLNLNGKSRPTMKEVAAELEAIRMSHVPSTLQTKYEHMMYEEDFSAINYGDSTSTLKSCDDNIGM</sequence>
<keyword evidence="11" id="KW-1015">Disulfide bond</keyword>
<keyword evidence="20" id="KW-1185">Reference proteome</keyword>
<keyword evidence="9 15" id="KW-1133">Transmembrane helix</keyword>
<evidence type="ECO:0000256" key="1">
    <source>
        <dbReference type="ARBA" id="ARBA00004479"/>
    </source>
</evidence>
<dbReference type="PROSITE" id="PS00108">
    <property type="entry name" value="PROTEIN_KINASE_ST"/>
    <property type="match status" value="1"/>
</dbReference>
<dbReference type="GO" id="GO:0030247">
    <property type="term" value="F:polysaccharide binding"/>
    <property type="evidence" value="ECO:0007669"/>
    <property type="project" value="InterPro"/>
</dbReference>
<dbReference type="CDD" id="cd14066">
    <property type="entry name" value="STKc_IRAK"/>
    <property type="match status" value="1"/>
</dbReference>
<evidence type="ECO:0000256" key="3">
    <source>
        <dbReference type="ARBA" id="ARBA00022679"/>
    </source>
</evidence>
<dbReference type="GO" id="GO:0005524">
    <property type="term" value="F:ATP binding"/>
    <property type="evidence" value="ECO:0007669"/>
    <property type="project" value="UniProtKB-KW"/>
</dbReference>
<feature type="signal peptide" evidence="16">
    <location>
        <begin position="1"/>
        <end position="23"/>
    </location>
</feature>
<evidence type="ECO:0000256" key="12">
    <source>
        <dbReference type="ARBA" id="ARBA00023180"/>
    </source>
</evidence>
<keyword evidence="8" id="KW-0067">ATP-binding</keyword>
<feature type="chain" id="PRO_5041059725" evidence="16">
    <location>
        <begin position="24"/>
        <end position="726"/>
    </location>
</feature>
<gene>
    <name evidence="19" type="primary">RFO1</name>
    <name evidence="19" type="ORF">HannXRQ_Chr14g0447201</name>
    <name evidence="18" type="ORF">HanXRQr2_Chr14g0649731</name>
</gene>
<keyword evidence="10 15" id="KW-0472">Membrane</keyword>
<dbReference type="FunCoup" id="A0A251SIX6">
    <property type="interactions" value="878"/>
</dbReference>
<dbReference type="Pfam" id="PF13947">
    <property type="entry name" value="GUB_WAK_bind"/>
    <property type="match status" value="1"/>
</dbReference>
<keyword evidence="2" id="KW-0723">Serine/threonine-protein kinase</keyword>
<dbReference type="PANTHER" id="PTHR27005">
    <property type="entry name" value="WALL-ASSOCIATED RECEPTOR KINASE-LIKE 21"/>
    <property type="match status" value="1"/>
</dbReference>
<dbReference type="SMART" id="SM00220">
    <property type="entry name" value="S_TKc"/>
    <property type="match status" value="1"/>
</dbReference>
<dbReference type="PROSITE" id="PS50011">
    <property type="entry name" value="PROTEIN_KINASE_DOM"/>
    <property type="match status" value="1"/>
</dbReference>
<reference evidence="18" key="3">
    <citation type="submission" date="2020-06" db="EMBL/GenBank/DDBJ databases">
        <title>Helianthus annuus Genome sequencing and assembly Release 2.</title>
        <authorList>
            <person name="Gouzy J."/>
            <person name="Langlade N."/>
            <person name="Munos S."/>
        </authorList>
    </citation>
    <scope>NUCLEOTIDE SEQUENCE</scope>
    <source>
        <tissue evidence="18">Leaves</tissue>
    </source>
</reference>
<evidence type="ECO:0000256" key="6">
    <source>
        <dbReference type="ARBA" id="ARBA00022741"/>
    </source>
</evidence>
<proteinExistence type="predicted"/>
<dbReference type="PANTHER" id="PTHR27005:SF388">
    <property type="entry name" value="MITOGEN-ACTIVATED PROTEIN (MAP) KINASE KINASE KINASE 10-RELATED"/>
    <property type="match status" value="1"/>
</dbReference>
<dbReference type="FunFam" id="1.10.510.10:FF:000084">
    <property type="entry name" value="Wall-associated receptor kinase 2"/>
    <property type="match status" value="1"/>
</dbReference>
<evidence type="ECO:0000256" key="15">
    <source>
        <dbReference type="SAM" id="Phobius"/>
    </source>
</evidence>
<keyword evidence="7 19" id="KW-0418">Kinase</keyword>
<dbReference type="STRING" id="4232.A0A251SIX6"/>
<evidence type="ECO:0000256" key="2">
    <source>
        <dbReference type="ARBA" id="ARBA00022527"/>
    </source>
</evidence>
<evidence type="ECO:0000256" key="8">
    <source>
        <dbReference type="ARBA" id="ARBA00022840"/>
    </source>
</evidence>
<protein>
    <submittedName>
        <fullName evidence="19">Putative wall-associated kinase family protein</fullName>
    </submittedName>
</protein>
<evidence type="ECO:0000256" key="7">
    <source>
        <dbReference type="ARBA" id="ARBA00022777"/>
    </source>
</evidence>
<comment type="subcellular location">
    <subcellularLocation>
        <location evidence="1">Membrane</location>
        <topology evidence="1">Single-pass type I membrane protein</topology>
    </subcellularLocation>
</comment>
<dbReference type="InterPro" id="IPR025287">
    <property type="entry name" value="WAK_GUB"/>
</dbReference>
<keyword evidence="5 16" id="KW-0732">Signal</keyword>
<evidence type="ECO:0000256" key="5">
    <source>
        <dbReference type="ARBA" id="ARBA00022729"/>
    </source>
</evidence>
<dbReference type="InterPro" id="IPR045274">
    <property type="entry name" value="WAK-like"/>
</dbReference>
<feature type="transmembrane region" description="Helical" evidence="15">
    <location>
        <begin position="334"/>
        <end position="360"/>
    </location>
</feature>
<dbReference type="Pfam" id="PF00069">
    <property type="entry name" value="Pkinase"/>
    <property type="match status" value="1"/>
</dbReference>
<evidence type="ECO:0000256" key="13">
    <source>
        <dbReference type="ARBA" id="ARBA00047558"/>
    </source>
</evidence>
<dbReference type="OrthoDB" id="4062651at2759"/>
<dbReference type="InParanoid" id="A0A251SIX6"/>
<evidence type="ECO:0000256" key="9">
    <source>
        <dbReference type="ARBA" id="ARBA00022989"/>
    </source>
</evidence>
<comment type="catalytic activity">
    <reaction evidence="13">
        <text>L-seryl-[protein] + ATP = O-phospho-L-seryl-[protein] + ADP + H(+)</text>
        <dbReference type="Rhea" id="RHEA:17989"/>
        <dbReference type="Rhea" id="RHEA-COMP:9863"/>
        <dbReference type="Rhea" id="RHEA-COMP:11604"/>
        <dbReference type="ChEBI" id="CHEBI:15378"/>
        <dbReference type="ChEBI" id="CHEBI:29999"/>
        <dbReference type="ChEBI" id="CHEBI:30616"/>
        <dbReference type="ChEBI" id="CHEBI:83421"/>
        <dbReference type="ChEBI" id="CHEBI:456216"/>
    </reaction>
</comment>
<dbReference type="InterPro" id="IPR008271">
    <property type="entry name" value="Ser/Thr_kinase_AS"/>
</dbReference>
<evidence type="ECO:0000256" key="16">
    <source>
        <dbReference type="SAM" id="SignalP"/>
    </source>
</evidence>
<dbReference type="Proteomes" id="UP000215914">
    <property type="component" value="Chromosome 14"/>
</dbReference>
<name>A0A251SIX6_HELAN</name>
<dbReference type="InterPro" id="IPR000719">
    <property type="entry name" value="Prot_kinase_dom"/>
</dbReference>
<dbReference type="Gene3D" id="3.30.200.20">
    <property type="entry name" value="Phosphorylase Kinase, domain 1"/>
    <property type="match status" value="1"/>
</dbReference>
<keyword evidence="6" id="KW-0547">Nucleotide-binding</keyword>
<dbReference type="GO" id="GO:0005886">
    <property type="term" value="C:plasma membrane"/>
    <property type="evidence" value="ECO:0000318"/>
    <property type="project" value="GO_Central"/>
</dbReference>
<reference evidence="19" key="2">
    <citation type="submission" date="2017-02" db="EMBL/GenBank/DDBJ databases">
        <title>Sunflower complete genome.</title>
        <authorList>
            <person name="Langlade N."/>
            <person name="Munos S."/>
        </authorList>
    </citation>
    <scope>NUCLEOTIDE SEQUENCE [LARGE SCALE GENOMIC DNA]</scope>
    <source>
        <tissue evidence="19">Leaves</tissue>
    </source>
</reference>
<evidence type="ECO:0000256" key="14">
    <source>
        <dbReference type="ARBA" id="ARBA00047951"/>
    </source>
</evidence>
<dbReference type="EMBL" id="CM007903">
    <property type="protein sequence ID" value="OTF98578.1"/>
    <property type="molecule type" value="Genomic_DNA"/>
</dbReference>
<dbReference type="OMA" id="RVRATIW"/>
<keyword evidence="4 15" id="KW-0812">Transmembrane</keyword>
<evidence type="ECO:0000259" key="17">
    <source>
        <dbReference type="PROSITE" id="PS50011"/>
    </source>
</evidence>